<keyword evidence="2" id="KW-1185">Reference proteome</keyword>
<protein>
    <submittedName>
        <fullName evidence="1">B149.8</fullName>
    </submittedName>
</protein>
<sequence>MYIQRGLAISACVWQLMLQHIYSTYVCPHENDKYYDEGDTVIFLCAREHLLHVYTCHDNLTRIISMKQTIGNVSFKPDWWHRTKASAAFDYTVVGWFACTFLDVCLRREFILGRHMVTARYERHDNEDIFICETPFPDIVHLQMYIDGDDVPDHDVDVNGTIRYAAPLISNATCLGYAFCVDRWFTGRIFHFHHNNFTFVKNETIPLNCFRSGEGTTSLLPVKNDIGGRFSEHDDVTLIRNHFDESTLSGWCITVSDDSFYISDVFTLINAYSTSNITEILDKTAEVFVLDAGTSHVSFARGLSFIVICVVNAMLYQINIMF</sequence>
<dbReference type="EMBL" id="JQ805139">
    <property type="protein sequence ID" value="AFK83985.1"/>
    <property type="molecule type" value="Genomic_DNA"/>
</dbReference>
<accession>I3VQE1</accession>
<dbReference type="RefSeq" id="YP_010797174.1">
    <property type="nucleotide sequence ID" value="NC_076129.1"/>
</dbReference>
<organism evidence="1 2">
    <name type="scientific">miniopterid betaherpesvirus 1</name>
    <dbReference type="NCBI Taxonomy" id="3070189"/>
    <lineage>
        <taxon>Viruses</taxon>
        <taxon>Duplodnaviria</taxon>
        <taxon>Heunggongvirae</taxon>
        <taxon>Peploviricota</taxon>
        <taxon>Herviviricetes</taxon>
        <taxon>Herpesvirales</taxon>
        <taxon>Orthoherpesviridae</taxon>
        <taxon>Betaherpesvirinae</taxon>
        <taxon>Quwivirus</taxon>
        <taxon>Quwivirus miniopteridbeta1</taxon>
    </lineage>
</organism>
<reference evidence="1 2" key="1">
    <citation type="journal article" date="2012" name="J. Virol.">
        <title>A Novel Bat Herpesvirus Encodes Homologues of Major Histocompatibility Complex Classes I and II, C-Type Lectin, and a Unique Family of Immune-Related Genes.</title>
        <authorList>
            <person name="Zhang H."/>
            <person name="Todd S."/>
            <person name="Tachedjian M."/>
            <person name="Barr J.A."/>
            <person name="Luo M."/>
            <person name="Yu M."/>
            <person name="Marsh G.A."/>
            <person name="Crameri G."/>
            <person name="Wang L.F."/>
        </authorList>
    </citation>
    <scope>NUCLEOTIDE SEQUENCE [LARGE SCALE GENOMIC DNA]</scope>
    <source>
        <strain evidence="1">B7D8</strain>
    </source>
</reference>
<evidence type="ECO:0000313" key="1">
    <source>
        <dbReference type="EMBL" id="AFK83985.1"/>
    </source>
</evidence>
<proteinExistence type="predicted"/>
<dbReference type="Proteomes" id="UP000103899">
    <property type="component" value="Segment"/>
</dbReference>
<dbReference type="KEGG" id="vg:80534877"/>
<evidence type="ECO:0000313" key="2">
    <source>
        <dbReference type="Proteomes" id="UP000103899"/>
    </source>
</evidence>
<dbReference type="GeneID" id="80534877"/>
<name>I3VQE1_9BETA</name>